<dbReference type="AlphaFoldDB" id="A0A086A2Z2"/>
<name>A0A086A2Z2_9FLAO</name>
<keyword evidence="1" id="KW-0732">Signal</keyword>
<feature type="chain" id="PRO_5001802104" evidence="1">
    <location>
        <begin position="20"/>
        <end position="178"/>
    </location>
</feature>
<organism evidence="2 3">
    <name type="scientific">Chryseobacterium soli</name>
    <dbReference type="NCBI Taxonomy" id="445961"/>
    <lineage>
        <taxon>Bacteria</taxon>
        <taxon>Pseudomonadati</taxon>
        <taxon>Bacteroidota</taxon>
        <taxon>Flavobacteriia</taxon>
        <taxon>Flavobacteriales</taxon>
        <taxon>Weeksellaceae</taxon>
        <taxon>Chryseobacterium group</taxon>
        <taxon>Chryseobacterium</taxon>
    </lineage>
</organism>
<evidence type="ECO:0000256" key="1">
    <source>
        <dbReference type="SAM" id="SignalP"/>
    </source>
</evidence>
<dbReference type="Proteomes" id="UP000028705">
    <property type="component" value="Unassembled WGS sequence"/>
</dbReference>
<comment type="caution">
    <text evidence="2">The sequence shown here is derived from an EMBL/GenBank/DDBJ whole genome shotgun (WGS) entry which is preliminary data.</text>
</comment>
<keyword evidence="3" id="KW-1185">Reference proteome</keyword>
<dbReference type="eggNOG" id="ENOG5033F3J">
    <property type="taxonomic scope" value="Bacteria"/>
</dbReference>
<evidence type="ECO:0000313" key="2">
    <source>
        <dbReference type="EMBL" id="KFF11056.1"/>
    </source>
</evidence>
<feature type="signal peptide" evidence="1">
    <location>
        <begin position="1"/>
        <end position="19"/>
    </location>
</feature>
<protein>
    <submittedName>
        <fullName evidence="2">Uncharacterized protein</fullName>
    </submittedName>
</protein>
<evidence type="ECO:0000313" key="3">
    <source>
        <dbReference type="Proteomes" id="UP000028705"/>
    </source>
</evidence>
<gene>
    <name evidence="2" type="ORF">IW15_18025</name>
</gene>
<dbReference type="EMBL" id="JPRH01000008">
    <property type="protein sequence ID" value="KFF11056.1"/>
    <property type="molecule type" value="Genomic_DNA"/>
</dbReference>
<dbReference type="STRING" id="445961.IW15_18025"/>
<dbReference type="OrthoDB" id="1249944at2"/>
<proteinExistence type="predicted"/>
<reference evidence="2 3" key="1">
    <citation type="submission" date="2014-07" db="EMBL/GenBank/DDBJ databases">
        <title>Genome of Chryseobacterium soli DSM 19298.</title>
        <authorList>
            <person name="Stropko S.J."/>
            <person name="Pipes S.E."/>
            <person name="Newman J."/>
        </authorList>
    </citation>
    <scope>NUCLEOTIDE SEQUENCE [LARGE SCALE GENOMIC DNA]</scope>
    <source>
        <strain evidence="2 3">DSM 19298</strain>
    </source>
</reference>
<dbReference type="RefSeq" id="WP_034713917.1">
    <property type="nucleotide sequence ID" value="NZ_JPRH01000008.1"/>
</dbReference>
<sequence length="178" mass="20382">MEKSLFALLFIFSFGFSFAQENPNLTTLRIGSYKIKMTKEEAEKIAKTSLQLTDHSQENRKKNMVKYSGEEIEVEITENYVSETEPNVLQISALATKSPKFRTKNGMGVGSTRKEILNAYLDYPNFSVDQKWDYKTNKNSTKISAISLEDRDAWTTLEFTLVDNFCTEVSVHFTEEGD</sequence>
<accession>A0A086A2Z2</accession>